<evidence type="ECO:0000256" key="1">
    <source>
        <dbReference type="SAM" id="MobiDB-lite"/>
    </source>
</evidence>
<protein>
    <submittedName>
        <fullName evidence="2">Uncharacterized protein</fullName>
    </submittedName>
</protein>
<dbReference type="AlphaFoldDB" id="A0AAE0LB07"/>
<organism evidence="2 3">
    <name type="scientific">Cymbomonas tetramitiformis</name>
    <dbReference type="NCBI Taxonomy" id="36881"/>
    <lineage>
        <taxon>Eukaryota</taxon>
        <taxon>Viridiplantae</taxon>
        <taxon>Chlorophyta</taxon>
        <taxon>Pyramimonadophyceae</taxon>
        <taxon>Pyramimonadales</taxon>
        <taxon>Pyramimonadaceae</taxon>
        <taxon>Cymbomonas</taxon>
    </lineage>
</organism>
<dbReference type="Proteomes" id="UP001190700">
    <property type="component" value="Unassembled WGS sequence"/>
</dbReference>
<keyword evidence="3" id="KW-1185">Reference proteome</keyword>
<dbReference type="EMBL" id="LGRX02005288">
    <property type="protein sequence ID" value="KAK3278776.1"/>
    <property type="molecule type" value="Genomic_DNA"/>
</dbReference>
<feature type="region of interest" description="Disordered" evidence="1">
    <location>
        <begin position="159"/>
        <end position="199"/>
    </location>
</feature>
<evidence type="ECO:0000313" key="2">
    <source>
        <dbReference type="EMBL" id="KAK3278776.1"/>
    </source>
</evidence>
<evidence type="ECO:0000313" key="3">
    <source>
        <dbReference type="Proteomes" id="UP001190700"/>
    </source>
</evidence>
<accession>A0AAE0LB07</accession>
<name>A0AAE0LB07_9CHLO</name>
<gene>
    <name evidence="2" type="ORF">CYMTET_13306</name>
</gene>
<comment type="caution">
    <text evidence="2">The sequence shown here is derived from an EMBL/GenBank/DDBJ whole genome shotgun (WGS) entry which is preliminary data.</text>
</comment>
<feature type="compositionally biased region" description="Acidic residues" evidence="1">
    <location>
        <begin position="171"/>
        <end position="189"/>
    </location>
</feature>
<sequence length="267" mass="28684">MSQAGARHGAVVAEALAAGVTGSRHVAVITEARVADVTGARHRAVVVEALAAADEGARHAPEALQQEPSQKPMLKRMDQDVRAPAAAAAELVQMYEDRSGSSRQLGEDACTFDELEKAEDGMNWFRGFRPIPITWEELEERDNAKLDSMLAKMRPYEGTSTMVDGERSSSDEGDEAFGMSDSEDDEAEDTPAGTIEAGSTRRSMTALRICAIQAALAPPLLWDREEEEEELRLATPPSGNGISRTGTPEARHARRLPAAGYAALHGS</sequence>
<reference evidence="2 3" key="1">
    <citation type="journal article" date="2015" name="Genome Biol. Evol.">
        <title>Comparative Genomics of a Bacterivorous Green Alga Reveals Evolutionary Causalities and Consequences of Phago-Mixotrophic Mode of Nutrition.</title>
        <authorList>
            <person name="Burns J.A."/>
            <person name="Paasch A."/>
            <person name="Narechania A."/>
            <person name="Kim E."/>
        </authorList>
    </citation>
    <scope>NUCLEOTIDE SEQUENCE [LARGE SCALE GENOMIC DNA]</scope>
    <source>
        <strain evidence="2 3">PLY_AMNH</strain>
    </source>
</reference>
<feature type="compositionally biased region" description="Polar residues" evidence="1">
    <location>
        <begin position="237"/>
        <end position="246"/>
    </location>
</feature>
<feature type="region of interest" description="Disordered" evidence="1">
    <location>
        <begin position="227"/>
        <end position="267"/>
    </location>
</feature>
<proteinExistence type="predicted"/>